<dbReference type="CDD" id="cd00807">
    <property type="entry name" value="GlnRS_core"/>
    <property type="match status" value="1"/>
</dbReference>
<dbReference type="EC" id="6.1.1.18" evidence="9"/>
<keyword evidence="3 9" id="KW-0436">Ligase</keyword>
<feature type="domain" description="Glutamyl/glutaminyl-tRNA synthetase class Ib anti-codon binding" evidence="12">
    <location>
        <begin position="344"/>
        <end position="445"/>
    </location>
</feature>
<feature type="binding site" evidence="9">
    <location>
        <begin position="273"/>
        <end position="275"/>
    </location>
    <ligand>
        <name>ATP</name>
        <dbReference type="ChEBI" id="CHEBI:30616"/>
    </ligand>
</feature>
<name>A0A1M5W739_9BACT</name>
<dbReference type="GO" id="GO:0005829">
    <property type="term" value="C:cytosol"/>
    <property type="evidence" value="ECO:0007669"/>
    <property type="project" value="TreeGrafter"/>
</dbReference>
<comment type="catalytic activity">
    <reaction evidence="8 9">
        <text>tRNA(Gln) + L-glutamine + ATP = L-glutaminyl-tRNA(Gln) + AMP + diphosphate</text>
        <dbReference type="Rhea" id="RHEA:20121"/>
        <dbReference type="Rhea" id="RHEA-COMP:9662"/>
        <dbReference type="Rhea" id="RHEA-COMP:9681"/>
        <dbReference type="ChEBI" id="CHEBI:30616"/>
        <dbReference type="ChEBI" id="CHEBI:33019"/>
        <dbReference type="ChEBI" id="CHEBI:58359"/>
        <dbReference type="ChEBI" id="CHEBI:78442"/>
        <dbReference type="ChEBI" id="CHEBI:78521"/>
        <dbReference type="ChEBI" id="CHEBI:456215"/>
        <dbReference type="EC" id="6.1.1.18"/>
    </reaction>
</comment>
<evidence type="ECO:0000256" key="2">
    <source>
        <dbReference type="ARBA" id="ARBA00022490"/>
    </source>
</evidence>
<dbReference type="Pfam" id="PF03950">
    <property type="entry name" value="tRNA-synt_1c_C"/>
    <property type="match status" value="1"/>
</dbReference>
<comment type="caution">
    <text evidence="9">Lacks conserved residue(s) required for the propagation of feature annotation.</text>
</comment>
<keyword evidence="15" id="KW-1185">Reference proteome</keyword>
<dbReference type="PANTHER" id="PTHR43097">
    <property type="entry name" value="GLUTAMINE-TRNA LIGASE"/>
    <property type="match status" value="1"/>
</dbReference>
<evidence type="ECO:0000313" key="14">
    <source>
        <dbReference type="EMBL" id="SHH83238.1"/>
    </source>
</evidence>
<dbReference type="InterPro" id="IPR020059">
    <property type="entry name" value="Glu/Gln-tRNA-synth_Ib_codon-bd"/>
</dbReference>
<proteinExistence type="inferred from homology"/>
<dbReference type="OrthoDB" id="9807503at2"/>
<organism evidence="14 15">
    <name type="scientific">Desulfofustis glycolicus DSM 9705</name>
    <dbReference type="NCBI Taxonomy" id="1121409"/>
    <lineage>
        <taxon>Bacteria</taxon>
        <taxon>Pseudomonadati</taxon>
        <taxon>Thermodesulfobacteriota</taxon>
        <taxon>Desulfobulbia</taxon>
        <taxon>Desulfobulbales</taxon>
        <taxon>Desulfocapsaceae</taxon>
        <taxon>Desulfofustis</taxon>
    </lineage>
</organism>
<feature type="binding site" evidence="9">
    <location>
        <position position="235"/>
    </location>
    <ligand>
        <name>ATP</name>
        <dbReference type="ChEBI" id="CHEBI:30616"/>
    </ligand>
</feature>
<feature type="binding site" evidence="9">
    <location>
        <begin position="39"/>
        <end position="41"/>
    </location>
    <ligand>
        <name>ATP</name>
        <dbReference type="ChEBI" id="CHEBI:30616"/>
    </ligand>
</feature>
<dbReference type="InterPro" id="IPR001412">
    <property type="entry name" value="aa-tRNA-synth_I_CS"/>
</dbReference>
<evidence type="ECO:0000256" key="4">
    <source>
        <dbReference type="ARBA" id="ARBA00022741"/>
    </source>
</evidence>
<dbReference type="EMBL" id="FQXS01000011">
    <property type="protein sequence ID" value="SHH83238.1"/>
    <property type="molecule type" value="Genomic_DNA"/>
</dbReference>
<protein>
    <recommendedName>
        <fullName evidence="9">Glutamine--tRNA ligase</fullName>
        <ecNumber evidence="9">6.1.1.18</ecNumber>
    </recommendedName>
    <alternativeName>
        <fullName evidence="9">Glutaminyl-tRNA synthetase</fullName>
        <shortName evidence="9">GlnRS</shortName>
    </alternativeName>
</protein>
<dbReference type="InterPro" id="IPR022861">
    <property type="entry name" value="Gln_tRNA_ligase_bac"/>
</dbReference>
<feature type="binding site" evidence="9">
    <location>
        <position position="71"/>
    </location>
    <ligand>
        <name>L-glutamine</name>
        <dbReference type="ChEBI" id="CHEBI:58359"/>
    </ligand>
</feature>
<dbReference type="Proteomes" id="UP000184139">
    <property type="component" value="Unassembled WGS sequence"/>
</dbReference>
<dbReference type="InterPro" id="IPR050132">
    <property type="entry name" value="Gln/Glu-tRNA_Ligase"/>
</dbReference>
<dbReference type="Gene3D" id="1.10.1160.10">
    <property type="entry name" value="Glutamyl-trna Synthetase, Domain 2"/>
    <property type="match status" value="1"/>
</dbReference>
<evidence type="ECO:0000256" key="1">
    <source>
        <dbReference type="ARBA" id="ARBA00005594"/>
    </source>
</evidence>
<dbReference type="PANTHER" id="PTHR43097:SF5">
    <property type="entry name" value="GLUTAMATE--TRNA LIGASE"/>
    <property type="match status" value="1"/>
</dbReference>
<evidence type="ECO:0000256" key="9">
    <source>
        <dbReference type="HAMAP-Rule" id="MF_00126"/>
    </source>
</evidence>
<evidence type="ECO:0000256" key="3">
    <source>
        <dbReference type="ARBA" id="ARBA00022598"/>
    </source>
</evidence>
<feature type="domain" description="Glutamyl/glutaminyl-tRNA synthetase class Ib catalytic" evidence="11">
    <location>
        <begin position="33"/>
        <end position="339"/>
    </location>
</feature>
<feature type="short sequence motif" description="'KMSKS' region" evidence="9">
    <location>
        <begin position="272"/>
        <end position="276"/>
    </location>
</feature>
<dbReference type="FunFam" id="3.40.50.620:FF:000037">
    <property type="entry name" value="Glutamine--tRNA ligase cytoplasmic"/>
    <property type="match status" value="1"/>
</dbReference>
<dbReference type="InterPro" id="IPR020056">
    <property type="entry name" value="Rbsml_bL25/Gln-tRNA_synth_N"/>
</dbReference>
<dbReference type="PRINTS" id="PR00987">
    <property type="entry name" value="TRNASYNTHGLU"/>
</dbReference>
<dbReference type="GO" id="GO:0006424">
    <property type="term" value="P:glutamyl-tRNA aminoacylation"/>
    <property type="evidence" value="ECO:0007669"/>
    <property type="project" value="UniProtKB-UniRule"/>
</dbReference>
<feature type="binding site" evidence="9">
    <location>
        <begin position="45"/>
        <end position="51"/>
    </location>
    <ligand>
        <name>ATP</name>
        <dbReference type="ChEBI" id="CHEBI:30616"/>
    </ligand>
</feature>
<evidence type="ECO:0000259" key="11">
    <source>
        <dbReference type="Pfam" id="PF00749"/>
    </source>
</evidence>
<evidence type="ECO:0000256" key="10">
    <source>
        <dbReference type="RuleBase" id="RU363037"/>
    </source>
</evidence>
<evidence type="ECO:0000259" key="12">
    <source>
        <dbReference type="Pfam" id="PF03950"/>
    </source>
</evidence>
<evidence type="ECO:0000313" key="15">
    <source>
        <dbReference type="Proteomes" id="UP000184139"/>
    </source>
</evidence>
<dbReference type="RefSeq" id="WP_073375956.1">
    <property type="nucleotide sequence ID" value="NZ_FQXS01000011.1"/>
</dbReference>
<dbReference type="FunFam" id="1.10.1160.10:FF:000001">
    <property type="entry name" value="Glutamine--tRNA ligase"/>
    <property type="match status" value="1"/>
</dbReference>
<evidence type="ECO:0000256" key="6">
    <source>
        <dbReference type="ARBA" id="ARBA00022917"/>
    </source>
</evidence>
<dbReference type="PROSITE" id="PS00178">
    <property type="entry name" value="AA_TRNA_LIGASE_I"/>
    <property type="match status" value="1"/>
</dbReference>
<dbReference type="Pfam" id="PF20974">
    <property type="entry name" value="tRNA-synt_1c_C2"/>
    <property type="match status" value="1"/>
</dbReference>
<dbReference type="Gene3D" id="3.90.800.10">
    <property type="entry name" value="Glutamyl-tRNA Synthetase, Domain 3"/>
    <property type="match status" value="1"/>
</dbReference>
<dbReference type="InterPro" id="IPR004514">
    <property type="entry name" value="Gln-tRNA-synth"/>
</dbReference>
<comment type="subunit">
    <text evidence="9">Monomer.</text>
</comment>
<dbReference type="NCBIfam" id="TIGR00440">
    <property type="entry name" value="glnS"/>
    <property type="match status" value="1"/>
</dbReference>
<gene>
    <name evidence="9" type="primary">glnS</name>
    <name evidence="14" type="ORF">SAMN02745124_02116</name>
</gene>
<dbReference type="InterPro" id="IPR049437">
    <property type="entry name" value="tRNA-synt_1c_C2"/>
</dbReference>
<feature type="binding site" evidence="9">
    <location>
        <begin position="265"/>
        <end position="266"/>
    </location>
    <ligand>
        <name>ATP</name>
        <dbReference type="ChEBI" id="CHEBI:30616"/>
    </ligand>
</feature>
<dbReference type="AlphaFoldDB" id="A0A1M5W739"/>
<keyword evidence="6 9" id="KW-0648">Protein biosynthesis</keyword>
<dbReference type="Pfam" id="PF00749">
    <property type="entry name" value="tRNA-synt_1c"/>
    <property type="match status" value="1"/>
</dbReference>
<dbReference type="STRING" id="1121409.SAMN02745124_02116"/>
<dbReference type="Gene3D" id="2.40.240.10">
    <property type="entry name" value="Ribosomal Protein L25, Chain P"/>
    <property type="match status" value="2"/>
</dbReference>
<feature type="domain" description="tRNA synthetases class I (E and Q) anti-codon binding" evidence="13">
    <location>
        <begin position="462"/>
        <end position="537"/>
    </location>
</feature>
<dbReference type="FunFam" id="3.90.800.10:FF:000001">
    <property type="entry name" value="Glutamine--tRNA ligase"/>
    <property type="match status" value="1"/>
</dbReference>
<dbReference type="GO" id="GO:0005524">
    <property type="term" value="F:ATP binding"/>
    <property type="evidence" value="ECO:0007669"/>
    <property type="project" value="UniProtKB-UniRule"/>
</dbReference>
<comment type="similarity">
    <text evidence="1 9 10">Belongs to the class-I aminoacyl-tRNA synthetase family.</text>
</comment>
<dbReference type="FunFam" id="2.40.240.10:FF:000001">
    <property type="entry name" value="Glutamine--tRNA ligase"/>
    <property type="match status" value="1"/>
</dbReference>
<keyword evidence="5 9" id="KW-0067">ATP-binding</keyword>
<keyword evidence="2 9" id="KW-0963">Cytoplasm</keyword>
<dbReference type="NCBIfam" id="NF011291">
    <property type="entry name" value="PRK14703.1"/>
    <property type="match status" value="1"/>
</dbReference>
<evidence type="ECO:0000256" key="7">
    <source>
        <dbReference type="ARBA" id="ARBA00023146"/>
    </source>
</evidence>
<dbReference type="Gene3D" id="3.40.50.620">
    <property type="entry name" value="HUPs"/>
    <property type="match status" value="1"/>
</dbReference>
<dbReference type="GO" id="GO:0006425">
    <property type="term" value="P:glutaminyl-tRNA aminoacylation"/>
    <property type="evidence" value="ECO:0007669"/>
    <property type="project" value="UniProtKB-UniRule"/>
</dbReference>
<dbReference type="SUPFAM" id="SSF52374">
    <property type="entry name" value="Nucleotidylyl transferase"/>
    <property type="match status" value="1"/>
</dbReference>
<keyword evidence="4 9" id="KW-0547">Nucleotide-binding</keyword>
<reference evidence="14 15" key="1">
    <citation type="submission" date="2016-11" db="EMBL/GenBank/DDBJ databases">
        <authorList>
            <person name="Jaros S."/>
            <person name="Januszkiewicz K."/>
            <person name="Wedrychowicz H."/>
        </authorList>
    </citation>
    <scope>NUCLEOTIDE SEQUENCE [LARGE SCALE GENOMIC DNA]</scope>
    <source>
        <strain evidence="14 15">DSM 9705</strain>
    </source>
</reference>
<dbReference type="InterPro" id="IPR020061">
    <property type="entry name" value="Glu_tRNA_lig_a-bdl"/>
</dbReference>
<dbReference type="InterPro" id="IPR020058">
    <property type="entry name" value="Glu/Gln-tRNA-synth_Ib_cat-dom"/>
</dbReference>
<dbReference type="HAMAP" id="MF_00126">
    <property type="entry name" value="Gln_tRNA_synth"/>
    <property type="match status" value="1"/>
</dbReference>
<dbReference type="InterPro" id="IPR000924">
    <property type="entry name" value="Glu/Gln-tRNA-synth"/>
</dbReference>
<dbReference type="GO" id="GO:0004819">
    <property type="term" value="F:glutamine-tRNA ligase activity"/>
    <property type="evidence" value="ECO:0007669"/>
    <property type="project" value="UniProtKB-UniRule"/>
</dbReference>
<dbReference type="SUPFAM" id="SSF50715">
    <property type="entry name" value="Ribosomal protein L25-like"/>
    <property type="match status" value="1"/>
</dbReference>
<dbReference type="InterPro" id="IPR011035">
    <property type="entry name" value="Ribosomal_bL25/Gln-tRNA_synth"/>
</dbReference>
<evidence type="ECO:0000256" key="5">
    <source>
        <dbReference type="ARBA" id="ARBA00022840"/>
    </source>
</evidence>
<feature type="binding site" evidence="9">
    <location>
        <position position="216"/>
    </location>
    <ligand>
        <name>L-glutamine</name>
        <dbReference type="ChEBI" id="CHEBI:58359"/>
    </ligand>
</feature>
<evidence type="ECO:0000256" key="8">
    <source>
        <dbReference type="ARBA" id="ARBA00048270"/>
    </source>
</evidence>
<sequence length="563" mass="64961">MNNDTPTDRSRPLDFIRQIVAEDQKSGKHPQPVTRFPPEPNGFLHIGHAKSICLNFGISNEFGGRCHLRFDDTNPSKEEAAYVESIKRDVRWLGFDWHEHLHYASDYFEQICHFAERLIELGKAYVCDLTGEQIRAYRGTLTEPGRESPYRNRSVEENLRLFREMRAGIYGDGERVLRAKIDMASPIILMRDPVLYRILRAPHHRTGDAWCIYPMYDFTHCLSDMLESITHSLCTLEFQDNRQLYDWVLDTLQTPCHPRQIEFARLNLTYTVMSKRKLLQLVTDGHVDGWDDPRMLTISGLRRRGYTPRAIRTFCEQIGIGKKESWIDMGVLENAIRDDLNETAPRAMGVLDPVKVVIDNYPDDQVEFIEARNHPQRPELGSRSLPFSRELYIEREDFRETPPGKFFRLAPGREVRLRYAYYITCVSCEKDPQTGEITVIHCTYDPQTKGGSSPDGRKVKGTIHWLSAAHAAPCTINLYDRLFAVEHPDGDKAVDFKEHLNPHSLHTLTRCLVETSLADLPPGSQVQFERQGYFCRDLDSGTPDHPVFNRIVTLRDSWAKVNN</sequence>
<accession>A0A1M5W739</accession>
<dbReference type="InterPro" id="IPR014729">
    <property type="entry name" value="Rossmann-like_a/b/a_fold"/>
</dbReference>
<keyword evidence="7 9" id="KW-0030">Aminoacyl-tRNA synthetase</keyword>
<feature type="short sequence motif" description="'HIGH' region" evidence="9">
    <location>
        <begin position="38"/>
        <end position="48"/>
    </location>
</feature>
<evidence type="ECO:0000259" key="13">
    <source>
        <dbReference type="Pfam" id="PF20974"/>
    </source>
</evidence>
<comment type="subcellular location">
    <subcellularLocation>
        <location evidence="9">Cytoplasm</location>
    </subcellularLocation>
</comment>